<evidence type="ECO:0000256" key="1">
    <source>
        <dbReference type="SAM" id="SignalP"/>
    </source>
</evidence>
<evidence type="ECO:0000313" key="3">
    <source>
        <dbReference type="Proteomes" id="UP000198302"/>
    </source>
</evidence>
<feature type="chain" id="PRO_5045343383" description="Lipoprotein" evidence="1">
    <location>
        <begin position="23"/>
        <end position="134"/>
    </location>
</feature>
<dbReference type="Proteomes" id="UP000198302">
    <property type="component" value="Unassembled WGS sequence"/>
</dbReference>
<keyword evidence="3" id="KW-1185">Reference proteome</keyword>
<accession>A0ABX4C8T6</accession>
<proteinExistence type="predicted"/>
<dbReference type="EMBL" id="MUGX01000009">
    <property type="protein sequence ID" value="OXA89300.1"/>
    <property type="molecule type" value="Genomic_DNA"/>
</dbReference>
<keyword evidence="1" id="KW-0732">Signal</keyword>
<name>A0ABX4C8T6_9FLAO</name>
<gene>
    <name evidence="2" type="ORF">B0A73_06910</name>
</gene>
<comment type="caution">
    <text evidence="2">The sequence shown here is derived from an EMBL/GenBank/DDBJ whole genome shotgun (WGS) entry which is preliminary data.</text>
</comment>
<sequence length="134" mass="15071">MKKLSFLLFAICLAFTSCTNNDDPKENESKKLDKMYQEIITSSLVNSEACTDSNNWEITALGSKACGGVASYIIYSKKIDKEAFLTKVKAYTEAQTAFDKKWNIMSTCDIIKPPFGVECVEGKPKPFYQNDFAY</sequence>
<evidence type="ECO:0008006" key="4">
    <source>
        <dbReference type="Google" id="ProtNLM"/>
    </source>
</evidence>
<feature type="signal peptide" evidence="1">
    <location>
        <begin position="1"/>
        <end position="22"/>
    </location>
</feature>
<evidence type="ECO:0000313" key="2">
    <source>
        <dbReference type="EMBL" id="OXA89300.1"/>
    </source>
</evidence>
<dbReference type="PROSITE" id="PS51257">
    <property type="entry name" value="PROKAR_LIPOPROTEIN"/>
    <property type="match status" value="1"/>
</dbReference>
<reference evidence="2 3" key="1">
    <citation type="submission" date="2016-11" db="EMBL/GenBank/DDBJ databases">
        <title>Whole genomes of Flavobacteriaceae.</title>
        <authorList>
            <person name="Stine C."/>
            <person name="Li C."/>
            <person name="Tadesse D."/>
        </authorList>
    </citation>
    <scope>NUCLEOTIDE SEQUENCE [LARGE SCALE GENOMIC DNA]</scope>
    <source>
        <strain evidence="2 3">ATCC 51468</strain>
    </source>
</reference>
<organism evidence="2 3">
    <name type="scientific">Flavobacterium hibernum</name>
    <dbReference type="NCBI Taxonomy" id="37752"/>
    <lineage>
        <taxon>Bacteria</taxon>
        <taxon>Pseudomonadati</taxon>
        <taxon>Bacteroidota</taxon>
        <taxon>Flavobacteriia</taxon>
        <taxon>Flavobacteriales</taxon>
        <taxon>Flavobacteriaceae</taxon>
        <taxon>Flavobacterium</taxon>
    </lineage>
</organism>
<protein>
    <recommendedName>
        <fullName evidence="4">Lipoprotein</fullName>
    </recommendedName>
</protein>
<dbReference type="RefSeq" id="WP_052480155.1">
    <property type="nucleotide sequence ID" value="NZ_JPRK01000009.1"/>
</dbReference>